<evidence type="ECO:0000313" key="2">
    <source>
        <dbReference type="Proteomes" id="UP001631969"/>
    </source>
</evidence>
<name>A0ACC7NX99_9BACL</name>
<protein>
    <submittedName>
        <fullName evidence="1">Aspartyl-phosphate phosphatase Spo0E family protein</fullName>
    </submittedName>
</protein>
<keyword evidence="2" id="KW-1185">Reference proteome</keyword>
<dbReference type="EMBL" id="JBJURJ010000008">
    <property type="protein sequence ID" value="MFM9329373.1"/>
    <property type="molecule type" value="Genomic_DNA"/>
</dbReference>
<comment type="caution">
    <text evidence="1">The sequence shown here is derived from an EMBL/GenBank/DDBJ whole genome shotgun (WGS) entry which is preliminary data.</text>
</comment>
<accession>A0ACC7NX99</accession>
<dbReference type="Proteomes" id="UP001631969">
    <property type="component" value="Unassembled WGS sequence"/>
</dbReference>
<proteinExistence type="predicted"/>
<reference evidence="1" key="1">
    <citation type="submission" date="2024-12" db="EMBL/GenBank/DDBJ databases">
        <authorList>
            <person name="Wu N."/>
        </authorList>
    </citation>
    <scope>NUCLEOTIDE SEQUENCE</scope>
    <source>
        <strain evidence="1">P15</strain>
    </source>
</reference>
<evidence type="ECO:0000313" key="1">
    <source>
        <dbReference type="EMBL" id="MFM9329373.1"/>
    </source>
</evidence>
<sequence>MQPLPNRLDVEICELKKLLVHLAEQNQFNLLDPRVLALSQRLDILIVQEMKRQRLGIT</sequence>
<gene>
    <name evidence="1" type="ORF">ACI1P1_13845</name>
</gene>
<organism evidence="1 2">
    <name type="scientific">Paenibacillus mesotrionivorans</name>
    <dbReference type="NCBI Taxonomy" id="3160968"/>
    <lineage>
        <taxon>Bacteria</taxon>
        <taxon>Bacillati</taxon>
        <taxon>Bacillota</taxon>
        <taxon>Bacilli</taxon>
        <taxon>Bacillales</taxon>
        <taxon>Paenibacillaceae</taxon>
        <taxon>Paenibacillus</taxon>
    </lineage>
</organism>